<dbReference type="PANTHER" id="PTHR33566:SF1">
    <property type="entry name" value="EN_SPM-LIKE TRANSPOSON-RELATED"/>
    <property type="match status" value="1"/>
</dbReference>
<sequence length="484" mass="54138">MDMETEMLCQKGKKRQFVEISDDGGINEVYRFRILLPSGTTVRLNVRDPGPKMPFADFIALVKDEYFRVLRHSESMQCKRPINWKIGSLSLQDTNGVKMTSTVNFKNFEQRKCHILVLHDGPGGFAEIFEGLGEDICKLGLFIGQVEAKFNALNDVKEKVEKTIEELQDSTEPCPLGFSNCFSTKEELMEAIEKIGNSAAAVLCHISRGVPFQEPENHLMKDIIGVVALLGSVCCRQLSRILSEYLGADRMLAVVSRSFETAAALEKYEQNGEVDRGRALHAEAATIGKSLNGRFLVICLEDVSPFVGGFEGDGFQRKLALPLPYLLDGAIPKGFLGFALNMIDLDMDEVGIMTNSGHGLRETLFYHLFGELHVYRTREDMLAARACIKHGAVSLDGGILRQNGAISLGFGDIGVCFQVVPTKSEMLFSQENLKRLEEKKSQLRAINDLIGKSRFVHGKLLKKFRKRLMEYTKLMDNFDPILQH</sequence>
<protein>
    <submittedName>
        <fullName evidence="1">Uncharacterized protein</fullName>
    </submittedName>
</protein>
<dbReference type="InParanoid" id="A0A2P5E6T8"/>
<dbReference type="Proteomes" id="UP000237000">
    <property type="component" value="Unassembled WGS sequence"/>
</dbReference>
<reference evidence="2" key="1">
    <citation type="submission" date="2016-06" db="EMBL/GenBank/DDBJ databases">
        <title>Parallel loss of symbiosis genes in relatives of nitrogen-fixing non-legume Parasponia.</title>
        <authorList>
            <person name="Van Velzen R."/>
            <person name="Holmer R."/>
            <person name="Bu F."/>
            <person name="Rutten L."/>
            <person name="Van Zeijl A."/>
            <person name="Liu W."/>
            <person name="Santuari L."/>
            <person name="Cao Q."/>
            <person name="Sharma T."/>
            <person name="Shen D."/>
            <person name="Roswanjaya Y."/>
            <person name="Wardhani T."/>
            <person name="Kalhor M.S."/>
            <person name="Jansen J."/>
            <person name="Van den Hoogen J."/>
            <person name="Gungor B."/>
            <person name="Hartog M."/>
            <person name="Hontelez J."/>
            <person name="Verver J."/>
            <person name="Yang W.-C."/>
            <person name="Schijlen E."/>
            <person name="Repin R."/>
            <person name="Schilthuizen M."/>
            <person name="Schranz E."/>
            <person name="Heidstra R."/>
            <person name="Miyata K."/>
            <person name="Fedorova E."/>
            <person name="Kohlen W."/>
            <person name="Bisseling T."/>
            <person name="Smit S."/>
            <person name="Geurts R."/>
        </authorList>
    </citation>
    <scope>NUCLEOTIDE SEQUENCE [LARGE SCALE GENOMIC DNA]</scope>
    <source>
        <strain evidence="2">cv. RG33-2</strain>
    </source>
</reference>
<name>A0A2P5E6T8_TREOI</name>
<dbReference type="EMBL" id="JXTC01000221">
    <property type="protein sequence ID" value="PON81263.1"/>
    <property type="molecule type" value="Genomic_DNA"/>
</dbReference>
<dbReference type="AlphaFoldDB" id="A0A2P5E6T8"/>
<gene>
    <name evidence="1" type="ORF">TorRG33x02_230030</name>
</gene>
<organism evidence="1 2">
    <name type="scientific">Trema orientale</name>
    <name type="common">Charcoal tree</name>
    <name type="synonym">Celtis orientalis</name>
    <dbReference type="NCBI Taxonomy" id="63057"/>
    <lineage>
        <taxon>Eukaryota</taxon>
        <taxon>Viridiplantae</taxon>
        <taxon>Streptophyta</taxon>
        <taxon>Embryophyta</taxon>
        <taxon>Tracheophyta</taxon>
        <taxon>Spermatophyta</taxon>
        <taxon>Magnoliopsida</taxon>
        <taxon>eudicotyledons</taxon>
        <taxon>Gunneridae</taxon>
        <taxon>Pentapetalae</taxon>
        <taxon>rosids</taxon>
        <taxon>fabids</taxon>
        <taxon>Rosales</taxon>
        <taxon>Cannabaceae</taxon>
        <taxon>Trema</taxon>
    </lineage>
</organism>
<evidence type="ECO:0000313" key="1">
    <source>
        <dbReference type="EMBL" id="PON81263.1"/>
    </source>
</evidence>
<dbReference type="OrthoDB" id="10036779at2759"/>
<dbReference type="FunCoup" id="A0A2P5E6T8">
    <property type="interactions" value="67"/>
</dbReference>
<comment type="caution">
    <text evidence="1">The sequence shown here is derived from an EMBL/GenBank/DDBJ whole genome shotgun (WGS) entry which is preliminary data.</text>
</comment>
<accession>A0A2P5E6T8</accession>
<evidence type="ECO:0000313" key="2">
    <source>
        <dbReference type="Proteomes" id="UP000237000"/>
    </source>
</evidence>
<dbReference type="PANTHER" id="PTHR33566">
    <property type="entry name" value="EN/SPM-LIKE TRANSPOSON-RELATED"/>
    <property type="match status" value="1"/>
</dbReference>
<dbReference type="STRING" id="63057.A0A2P5E6T8"/>
<proteinExistence type="predicted"/>
<keyword evidence="2" id="KW-1185">Reference proteome</keyword>